<dbReference type="EMBL" id="JBGNUJ010000013">
    <property type="protein sequence ID" value="KAL3951851.1"/>
    <property type="molecule type" value="Genomic_DNA"/>
</dbReference>
<protein>
    <submittedName>
        <fullName evidence="1">Uncharacterized protein</fullName>
    </submittedName>
</protein>
<gene>
    <name evidence="1" type="ORF">ACCO45_013568</name>
</gene>
<reference evidence="1" key="1">
    <citation type="submission" date="2024-12" db="EMBL/GenBank/DDBJ databases">
        <title>Comparative genomics and development of molecular markers within Purpureocillium lilacinum and among Purpureocillium species.</title>
        <authorList>
            <person name="Yeh Z.-Y."/>
            <person name="Ni N.-T."/>
            <person name="Lo P.-H."/>
            <person name="Mushyakhwo K."/>
            <person name="Lin C.-F."/>
            <person name="Nai Y.-S."/>
        </authorList>
    </citation>
    <scope>NUCLEOTIDE SEQUENCE</scope>
    <source>
        <strain evidence="1">NCHU-NPUST-175</strain>
    </source>
</reference>
<accession>A0ACC4D8K0</accession>
<organism evidence="1 2">
    <name type="scientific">Purpureocillium lilacinum</name>
    <name type="common">Paecilomyces lilacinus</name>
    <dbReference type="NCBI Taxonomy" id="33203"/>
    <lineage>
        <taxon>Eukaryota</taxon>
        <taxon>Fungi</taxon>
        <taxon>Dikarya</taxon>
        <taxon>Ascomycota</taxon>
        <taxon>Pezizomycotina</taxon>
        <taxon>Sordariomycetes</taxon>
        <taxon>Hypocreomycetidae</taxon>
        <taxon>Hypocreales</taxon>
        <taxon>Ophiocordycipitaceae</taxon>
        <taxon>Purpureocillium</taxon>
    </lineage>
</organism>
<dbReference type="Proteomes" id="UP001638806">
    <property type="component" value="Unassembled WGS sequence"/>
</dbReference>
<evidence type="ECO:0000313" key="2">
    <source>
        <dbReference type="Proteomes" id="UP001638806"/>
    </source>
</evidence>
<evidence type="ECO:0000313" key="1">
    <source>
        <dbReference type="EMBL" id="KAL3951851.1"/>
    </source>
</evidence>
<sequence>MVRLREQVLTAVGLAVTAVIAASGASSNETLIFECPEQQRVPTIRQLVGRKGGKIRHLFDSDLFPGLSAQLPRDEAAKLLQEYPSIHGCRFWQTEYMFSHGEDDTQPELARSDPTELPRAGGMASMSAHGPTWDLDIKPSVGAPGESVPVTSLENGRRYRTDSGTSFAGPLVAGAVALIAEARGTFDPALISSLITSTAEPQRNADGQFITVAQQGGGLLRAWEAAHATTLVEPASLIFNDTDNRRGPGTAAITFSRRSMTLEPGQSVTVDISAADPSDVKPEHLPLWSGWIAVAASDGTNLTVPYLGVAGSMRSAPVFGLDVGLYNGFNDSVPAFSSGDGSSFIFASRDKDTMPGPKGTMELPKAVHLTALALRFNIALGTPRLRVDIVPWTSVLKQTPLMKLARGGVARPLAGLCPPGYDYRALWVSGRLGNGLRAPPGRYKLVARALSIMGNPNIASHWNSVESPVFRIAYKHNLKASSAS</sequence>
<proteinExistence type="predicted"/>
<keyword evidence="2" id="KW-1185">Reference proteome</keyword>
<comment type="caution">
    <text evidence="1">The sequence shown here is derived from an EMBL/GenBank/DDBJ whole genome shotgun (WGS) entry which is preliminary data.</text>
</comment>
<name>A0ACC4D8K0_PURLI</name>